<dbReference type="EnsemblMetazoa" id="XM_022815879">
    <property type="protein sequence ID" value="XP_022671614"/>
    <property type="gene ID" value="LOC111254729"/>
</dbReference>
<dbReference type="EnsemblMetazoa" id="XM_022815878">
    <property type="protein sequence ID" value="XP_022671613"/>
    <property type="gene ID" value="LOC111254729"/>
</dbReference>
<dbReference type="Gene3D" id="2.40.128.20">
    <property type="match status" value="1"/>
</dbReference>
<proteinExistence type="inferred from homology"/>
<evidence type="ECO:0000313" key="5">
    <source>
        <dbReference type="Proteomes" id="UP000594260"/>
    </source>
</evidence>
<evidence type="ECO:0000256" key="2">
    <source>
        <dbReference type="ARBA" id="ARBA00023121"/>
    </source>
</evidence>
<dbReference type="InParanoid" id="A0A7M7L6Q0"/>
<dbReference type="InterPro" id="IPR000566">
    <property type="entry name" value="Lipocln_cytosolic_FA-bd_dom"/>
</dbReference>
<dbReference type="RefSeq" id="XP_022671613.1">
    <property type="nucleotide sequence ID" value="XM_022815878.1"/>
</dbReference>
<comment type="similarity">
    <text evidence="1">Belongs to the calycin superfamily. Fatty-acid binding protein (FABP) family.</text>
</comment>
<evidence type="ECO:0000259" key="3">
    <source>
        <dbReference type="Pfam" id="PF00061"/>
    </source>
</evidence>
<dbReference type="PANTHER" id="PTHR11955">
    <property type="entry name" value="FATTY ACID BINDING PROTEIN"/>
    <property type="match status" value="1"/>
</dbReference>
<dbReference type="GO" id="GO:0008289">
    <property type="term" value="F:lipid binding"/>
    <property type="evidence" value="ECO:0007669"/>
    <property type="project" value="UniProtKB-KW"/>
</dbReference>
<dbReference type="CDD" id="cd00742">
    <property type="entry name" value="FABP"/>
    <property type="match status" value="1"/>
</dbReference>
<reference evidence="4" key="1">
    <citation type="submission" date="2021-01" db="UniProtKB">
        <authorList>
            <consortium name="EnsemblMetazoa"/>
        </authorList>
    </citation>
    <scope>IDENTIFICATION</scope>
</reference>
<dbReference type="SUPFAM" id="SSF50814">
    <property type="entry name" value="Lipocalins"/>
    <property type="match status" value="1"/>
</dbReference>
<keyword evidence="5" id="KW-1185">Reference proteome</keyword>
<dbReference type="RefSeq" id="XP_022671614.1">
    <property type="nucleotide sequence ID" value="XM_022815879.1"/>
</dbReference>
<accession>A0A7M7L6Q0</accession>
<feature type="domain" description="Lipocalin/cytosolic fatty-acid binding" evidence="3">
    <location>
        <begin position="16"/>
        <end position="141"/>
    </location>
</feature>
<dbReference type="AlphaFoldDB" id="A0A7M7L6Q0"/>
<dbReference type="InterPro" id="IPR031259">
    <property type="entry name" value="ILBP"/>
</dbReference>
<organism evidence="4 5">
    <name type="scientific">Varroa destructor</name>
    <name type="common">Honeybee mite</name>
    <dbReference type="NCBI Taxonomy" id="109461"/>
    <lineage>
        <taxon>Eukaryota</taxon>
        <taxon>Metazoa</taxon>
        <taxon>Ecdysozoa</taxon>
        <taxon>Arthropoda</taxon>
        <taxon>Chelicerata</taxon>
        <taxon>Arachnida</taxon>
        <taxon>Acari</taxon>
        <taxon>Parasitiformes</taxon>
        <taxon>Mesostigmata</taxon>
        <taxon>Gamasina</taxon>
        <taxon>Dermanyssoidea</taxon>
        <taxon>Varroidae</taxon>
        <taxon>Varroa</taxon>
    </lineage>
</organism>
<dbReference type="InterPro" id="IPR012674">
    <property type="entry name" value="Calycin"/>
</dbReference>
<name>A0A7M7L6Q0_VARDE</name>
<evidence type="ECO:0000313" key="4">
    <source>
        <dbReference type="EnsemblMetazoa" id="XP_022671614"/>
    </source>
</evidence>
<dbReference type="GeneID" id="111254729"/>
<dbReference type="Proteomes" id="UP000594260">
    <property type="component" value="Unplaced"/>
</dbReference>
<keyword evidence="2" id="KW-0446">Lipid-binding</keyword>
<protein>
    <recommendedName>
        <fullName evidence="3">Lipocalin/cytosolic fatty-acid binding domain-containing protein</fullName>
    </recommendedName>
</protein>
<sequence>MSEPGNTEVKAISLFNGIWKTVESVDYEDFLKAVDVGITWRVLSSGSKPSIEIAINGNQWTLKTHTLLKTHELKFTLGEEFIETRLDGVRVKTTCTLENGKLVQRSLGDKEIIIVRELHGDDLLKTTFSYKDITAIRVYKRSTRITR</sequence>
<dbReference type="KEGG" id="vde:111254729"/>
<dbReference type="PRINTS" id="PR00178">
    <property type="entry name" value="FATTYACIDBP"/>
</dbReference>
<dbReference type="OrthoDB" id="354351at2759"/>
<evidence type="ECO:0000256" key="1">
    <source>
        <dbReference type="ARBA" id="ARBA00008390"/>
    </source>
</evidence>
<dbReference type="Pfam" id="PF00061">
    <property type="entry name" value="Lipocalin"/>
    <property type="match status" value="1"/>
</dbReference>
<dbReference type="OMA" id="CIMGDVI"/>
<dbReference type="InterPro" id="IPR000463">
    <property type="entry name" value="Fatty_acid-bd"/>
</dbReference>